<evidence type="ECO:0000256" key="5">
    <source>
        <dbReference type="ARBA" id="ARBA00022777"/>
    </source>
</evidence>
<keyword evidence="4" id="KW-0808">Transferase</keyword>
<dbReference type="Gene3D" id="1.10.287.130">
    <property type="match status" value="1"/>
</dbReference>
<evidence type="ECO:0000313" key="10">
    <source>
        <dbReference type="Proteomes" id="UP000007886"/>
    </source>
</evidence>
<evidence type="ECO:0000259" key="8">
    <source>
        <dbReference type="PROSITE" id="PS50110"/>
    </source>
</evidence>
<dbReference type="InterPro" id="IPR011006">
    <property type="entry name" value="CheY-like_superfamily"/>
</dbReference>
<dbReference type="AlphaFoldDB" id="A0AAI8MG04"/>
<dbReference type="InterPro" id="IPR036097">
    <property type="entry name" value="HisK_dim/P_sf"/>
</dbReference>
<dbReference type="SUPFAM" id="SSF55874">
    <property type="entry name" value="ATPase domain of HSP90 chaperone/DNA topoisomerase II/histidine kinase"/>
    <property type="match status" value="1"/>
</dbReference>
<dbReference type="PANTHER" id="PTHR43047">
    <property type="entry name" value="TWO-COMPONENT HISTIDINE PROTEIN KINASE"/>
    <property type="match status" value="1"/>
</dbReference>
<accession>A0AAI8MG04</accession>
<keyword evidence="3 6" id="KW-0597">Phosphoprotein</keyword>
<evidence type="ECO:0000256" key="6">
    <source>
        <dbReference type="PROSITE-ProRule" id="PRU00169"/>
    </source>
</evidence>
<organism evidence="9 10">
    <name type="scientific">Bradyrhizobium cosmicum</name>
    <dbReference type="NCBI Taxonomy" id="1404864"/>
    <lineage>
        <taxon>Bacteria</taxon>
        <taxon>Pseudomonadati</taxon>
        <taxon>Pseudomonadota</taxon>
        <taxon>Alphaproteobacteria</taxon>
        <taxon>Hyphomicrobiales</taxon>
        <taxon>Nitrobacteraceae</taxon>
        <taxon>Bradyrhizobium</taxon>
    </lineage>
</organism>
<dbReference type="KEGG" id="brs:S23_64210"/>
<dbReference type="InterPro" id="IPR003661">
    <property type="entry name" value="HisK_dim/P_dom"/>
</dbReference>
<evidence type="ECO:0000256" key="1">
    <source>
        <dbReference type="ARBA" id="ARBA00000085"/>
    </source>
</evidence>
<dbReference type="InterPro" id="IPR004358">
    <property type="entry name" value="Sig_transdc_His_kin-like_C"/>
</dbReference>
<dbReference type="InterPro" id="IPR005467">
    <property type="entry name" value="His_kinase_dom"/>
</dbReference>
<dbReference type="InterPro" id="IPR001789">
    <property type="entry name" value="Sig_transdc_resp-reg_receiver"/>
</dbReference>
<evidence type="ECO:0000256" key="2">
    <source>
        <dbReference type="ARBA" id="ARBA00012438"/>
    </source>
</evidence>
<dbReference type="EMBL" id="AP012279">
    <property type="protein sequence ID" value="BAL79603.1"/>
    <property type="molecule type" value="Genomic_DNA"/>
</dbReference>
<dbReference type="CDD" id="cd17546">
    <property type="entry name" value="REC_hyHK_CKI1_RcsC-like"/>
    <property type="match status" value="1"/>
</dbReference>
<dbReference type="PROSITE" id="PS50109">
    <property type="entry name" value="HIS_KIN"/>
    <property type="match status" value="1"/>
</dbReference>
<evidence type="ECO:0000256" key="3">
    <source>
        <dbReference type="ARBA" id="ARBA00022553"/>
    </source>
</evidence>
<dbReference type="SUPFAM" id="SSF47384">
    <property type="entry name" value="Homodimeric domain of signal transducing histidine kinase"/>
    <property type="match status" value="1"/>
</dbReference>
<dbReference type="SMART" id="SM00387">
    <property type="entry name" value="HATPase_c"/>
    <property type="match status" value="1"/>
</dbReference>
<sequence length="408" mass="42590">MPAAKVRRRSPRAVTPDVVQAALAAFAHEVRTPLTGILAISDLLATSDLGERERRWADTIKAGAEHLASLATLFVDAARTDKGQGGSTLRQDLFDLRTLARSAGDSLAGRAAAKGLQSQVDISEKLPGLVVGDPVRLRAALENLIDNAVKFTEHGGVALAVAPWRPAKGKAKAKGRPKGKAKQRSKVGVAFSVSDSGIGLAMAEIKRLFRPFTQANVTIASRFGGAGLGLSSVKQLARAMGGDISVAPRRGGGATFTLTVSLDATGSGRSGKSKDEADVDAMAALRVLSVEDNPFGRVVLNTILTELGHHAEFIGRGEDAVNRLAQGAFDAVLMDMVLPGIDGVEAIRRIRTMAPPLAQIPIIGVSGRGEDEAASRQAGADAFLVKPVSPRALATALLEATRREEAAT</sequence>
<dbReference type="CDD" id="cd00082">
    <property type="entry name" value="HisKA"/>
    <property type="match status" value="1"/>
</dbReference>
<dbReference type="Gene3D" id="3.30.565.10">
    <property type="entry name" value="Histidine kinase-like ATPase, C-terminal domain"/>
    <property type="match status" value="1"/>
</dbReference>
<comment type="catalytic activity">
    <reaction evidence="1">
        <text>ATP + protein L-histidine = ADP + protein N-phospho-L-histidine.</text>
        <dbReference type="EC" id="2.7.13.3"/>
    </reaction>
</comment>
<dbReference type="PROSITE" id="PS50110">
    <property type="entry name" value="RESPONSE_REGULATORY"/>
    <property type="match status" value="1"/>
</dbReference>
<dbReference type="Proteomes" id="UP000007886">
    <property type="component" value="Chromosome"/>
</dbReference>
<dbReference type="InterPro" id="IPR003594">
    <property type="entry name" value="HATPase_dom"/>
</dbReference>
<dbReference type="PRINTS" id="PR00344">
    <property type="entry name" value="BCTRLSENSOR"/>
</dbReference>
<protein>
    <recommendedName>
        <fullName evidence="2">histidine kinase</fullName>
        <ecNumber evidence="2">2.7.13.3</ecNumber>
    </recommendedName>
</protein>
<dbReference type="Pfam" id="PF00072">
    <property type="entry name" value="Response_reg"/>
    <property type="match status" value="1"/>
</dbReference>
<dbReference type="Pfam" id="PF00512">
    <property type="entry name" value="HisKA"/>
    <property type="match status" value="1"/>
</dbReference>
<dbReference type="SUPFAM" id="SSF52172">
    <property type="entry name" value="CheY-like"/>
    <property type="match status" value="1"/>
</dbReference>
<dbReference type="Pfam" id="PF02518">
    <property type="entry name" value="HATPase_c"/>
    <property type="match status" value="1"/>
</dbReference>
<feature type="domain" description="Response regulatory" evidence="8">
    <location>
        <begin position="286"/>
        <end position="401"/>
    </location>
</feature>
<dbReference type="SMART" id="SM00388">
    <property type="entry name" value="HisKA"/>
    <property type="match status" value="1"/>
</dbReference>
<keyword evidence="5" id="KW-0418">Kinase</keyword>
<proteinExistence type="predicted"/>
<evidence type="ECO:0000259" key="7">
    <source>
        <dbReference type="PROSITE" id="PS50109"/>
    </source>
</evidence>
<feature type="domain" description="Histidine kinase" evidence="7">
    <location>
        <begin position="25"/>
        <end position="264"/>
    </location>
</feature>
<evidence type="ECO:0000256" key="4">
    <source>
        <dbReference type="ARBA" id="ARBA00022679"/>
    </source>
</evidence>
<reference evidence="9 10" key="1">
    <citation type="journal article" date="2012" name="Microbes Environ.">
        <title>Complete genome sequence of Bradyrhizobium sp. S23321: insights into symbiosis evolution in soil oligotrophs.</title>
        <authorList>
            <person name="Okubo T."/>
            <person name="Tsukui T."/>
            <person name="Maita H."/>
            <person name="Okamoto S."/>
            <person name="Oshima K."/>
            <person name="Fujisawa T."/>
            <person name="Saito A."/>
            <person name="Futamata H."/>
            <person name="Hattori R."/>
            <person name="Shimomura Y."/>
            <person name="Haruta S."/>
            <person name="Morimoto S."/>
            <person name="Wang Y."/>
            <person name="Sakai Y."/>
            <person name="Hattori M."/>
            <person name="Aizawa S."/>
            <person name="Nagashima K.V.P."/>
            <person name="Masuda S."/>
            <person name="Hattori T."/>
            <person name="Yamashita A."/>
            <person name="Bao Z."/>
            <person name="Hayatsu M."/>
            <person name="Kajiya-Kanegae H."/>
            <person name="Yoshinaga I."/>
            <person name="Sakamoto K."/>
            <person name="Toyota K."/>
            <person name="Nakao M."/>
            <person name="Kohara M."/>
            <person name="Anda M."/>
            <person name="Niwa R."/>
            <person name="Jung-Hwan P."/>
            <person name="Sameshima-Saito R."/>
            <person name="Tokuda S."/>
            <person name="Yamamoto S."/>
            <person name="Yamamoto S."/>
            <person name="Yokoyama T."/>
            <person name="Akutsu T."/>
            <person name="Nakamura Y."/>
            <person name="Nakahira-Yanaka Y."/>
            <person name="Takada Hoshino Y."/>
            <person name="Hirakawa H."/>
            <person name="Mitsui H."/>
            <person name="Terasawa K."/>
            <person name="Itakura M."/>
            <person name="Sato S."/>
            <person name="Ikeda-Ohtsubo W."/>
            <person name="Sakakura N."/>
            <person name="Kaminuma E."/>
            <person name="Minamisawa K."/>
        </authorList>
    </citation>
    <scope>NUCLEOTIDE SEQUENCE [LARGE SCALE GENOMIC DNA]</scope>
    <source>
        <strain evidence="9 10">S23321</strain>
    </source>
</reference>
<feature type="modified residue" description="4-aspartylphosphate" evidence="6">
    <location>
        <position position="335"/>
    </location>
</feature>
<keyword evidence="10" id="KW-1185">Reference proteome</keyword>
<dbReference type="Gene3D" id="3.40.50.2300">
    <property type="match status" value="1"/>
</dbReference>
<dbReference type="EC" id="2.7.13.3" evidence="2"/>
<dbReference type="InterPro" id="IPR036890">
    <property type="entry name" value="HATPase_C_sf"/>
</dbReference>
<name>A0AAI8MG04_9BRAD</name>
<dbReference type="GO" id="GO:0000155">
    <property type="term" value="F:phosphorelay sensor kinase activity"/>
    <property type="evidence" value="ECO:0007669"/>
    <property type="project" value="InterPro"/>
</dbReference>
<gene>
    <name evidence="9" type="ORF">S23_64210</name>
</gene>
<evidence type="ECO:0000313" key="9">
    <source>
        <dbReference type="EMBL" id="BAL79603.1"/>
    </source>
</evidence>
<dbReference type="SMART" id="SM00448">
    <property type="entry name" value="REC"/>
    <property type="match status" value="1"/>
</dbReference>